<organism evidence="1 2">
    <name type="scientific">Bacillus thermotolerans</name>
    <name type="common">Quasibacillus thermotolerans</name>
    <dbReference type="NCBI Taxonomy" id="1221996"/>
    <lineage>
        <taxon>Bacteria</taxon>
        <taxon>Bacillati</taxon>
        <taxon>Bacillota</taxon>
        <taxon>Bacilli</taxon>
        <taxon>Bacillales</taxon>
        <taxon>Bacillaceae</taxon>
        <taxon>Bacillus</taxon>
    </lineage>
</organism>
<dbReference type="InterPro" id="IPR011009">
    <property type="entry name" value="Kinase-like_dom_sf"/>
</dbReference>
<dbReference type="InterPro" id="IPR014254">
    <property type="entry name" value="Spore_coat_YutH"/>
</dbReference>
<accession>A0A0F5HKV6</accession>
<dbReference type="RefSeq" id="WP_039231192.1">
    <property type="nucleotide sequence ID" value="NZ_JWIR02000018.1"/>
</dbReference>
<dbReference type="Gene3D" id="3.90.1200.10">
    <property type="match status" value="1"/>
</dbReference>
<dbReference type="EMBL" id="JWIR02000018">
    <property type="protein sequence ID" value="KKB41860.1"/>
    <property type="molecule type" value="Genomic_DNA"/>
</dbReference>
<dbReference type="AlphaFoldDB" id="A0A0F5I974"/>
<gene>
    <name evidence="1" type="ORF">QY95_00478</name>
</gene>
<dbReference type="PANTHER" id="PTHR39179:SF2">
    <property type="entry name" value="ENDOSPORE COAT-ASSOCIATED PROTEIN YUTH"/>
    <property type="match status" value="1"/>
</dbReference>
<dbReference type="STRING" id="1221996.QY95_00478"/>
<dbReference type="NCBIfam" id="TIGR02905">
    <property type="entry name" value="spore_yutH"/>
    <property type="match status" value="1"/>
</dbReference>
<comment type="caution">
    <text evidence="1">The sequence shown here is derived from an EMBL/GenBank/DDBJ whole genome shotgun (WGS) entry which is preliminary data.</text>
</comment>
<name>A0A0F5I974_BACTR</name>
<keyword evidence="2" id="KW-1185">Reference proteome</keyword>
<proteinExistence type="predicted"/>
<dbReference type="SUPFAM" id="SSF56112">
    <property type="entry name" value="Protein kinase-like (PK-like)"/>
    <property type="match status" value="1"/>
</dbReference>
<evidence type="ECO:0000313" key="1">
    <source>
        <dbReference type="EMBL" id="KKB41860.1"/>
    </source>
</evidence>
<sequence>MDGTQLLNKHFHIKAERAGAAAKANCYRSSGLLYFIIDVTKKEQEYLYELHQMSQHMAAQGEKRSAVFLPDQSGRFLVTEEKKDYVVLISREYPPAALTGRGLARFHRRGRSLAFQVSKATELGLWRKKWEERLESLEASVDKLWKEQDDSFARLIIESFSYYMGMAENAIQYVADTEIDEQPSYWDAGTICQKTLSEERWQQEPSVRQPFDWVFDHPARDLAEWIRSHYWKGSLFHQSRLTRFLKEYTQVCPISPFAWRLIFARLLFPVHYFDCVEGYFSSSLHAKKESEEQLKKLIKRSADYEQFLASFYERSGVPAKTLRLPEIPWLHQSFLT</sequence>
<reference evidence="1" key="1">
    <citation type="submission" date="2015-02" db="EMBL/GenBank/DDBJ databases">
        <title>Genome Assembly of Bacillaceae bacterium MTCC 8252.</title>
        <authorList>
            <person name="Verma A."/>
            <person name="Khatri I."/>
            <person name="Mual P."/>
            <person name="Subramanian S."/>
            <person name="Krishnamurthi S."/>
        </authorList>
    </citation>
    <scope>NUCLEOTIDE SEQUENCE [LARGE SCALE GENOMIC DNA]</scope>
    <source>
        <strain evidence="1">MTCC 8252</strain>
    </source>
</reference>
<dbReference type="GO" id="GO:0042601">
    <property type="term" value="C:endospore-forming forespore"/>
    <property type="evidence" value="ECO:0007669"/>
    <property type="project" value="TreeGrafter"/>
</dbReference>
<protein>
    <submittedName>
        <fullName evidence="1">Spore coat protein S</fullName>
    </submittedName>
</protein>
<evidence type="ECO:0000313" key="2">
    <source>
        <dbReference type="Proteomes" id="UP000031563"/>
    </source>
</evidence>
<dbReference type="Proteomes" id="UP000031563">
    <property type="component" value="Unassembled WGS sequence"/>
</dbReference>
<dbReference type="OrthoDB" id="2986702at2"/>
<accession>A0A0F5I974</accession>
<dbReference type="PANTHER" id="PTHR39179">
    <property type="entry name" value="SPORE COAT PROTEIN I"/>
    <property type="match status" value="1"/>
</dbReference>
<dbReference type="InterPro" id="IPR047175">
    <property type="entry name" value="CotS-like"/>
</dbReference>